<organism evidence="8 9">
    <name type="scientific">Saccharothrix ecbatanensis</name>
    <dbReference type="NCBI Taxonomy" id="1105145"/>
    <lineage>
        <taxon>Bacteria</taxon>
        <taxon>Bacillati</taxon>
        <taxon>Actinomycetota</taxon>
        <taxon>Actinomycetes</taxon>
        <taxon>Pseudonocardiales</taxon>
        <taxon>Pseudonocardiaceae</taxon>
        <taxon>Saccharothrix</taxon>
    </lineage>
</organism>
<accession>A0A7W9HFS7</accession>
<protein>
    <submittedName>
        <fullName evidence="8">MFS family permease</fullName>
    </submittedName>
</protein>
<keyword evidence="4 7" id="KW-0812">Transmembrane</keyword>
<dbReference type="InterPro" id="IPR050171">
    <property type="entry name" value="MFS_Transporters"/>
</dbReference>
<keyword evidence="3" id="KW-1003">Cell membrane</keyword>
<dbReference type="EMBL" id="JACHMO010000001">
    <property type="protein sequence ID" value="MBB5801469.1"/>
    <property type="molecule type" value="Genomic_DNA"/>
</dbReference>
<dbReference type="InterPro" id="IPR011701">
    <property type="entry name" value="MFS"/>
</dbReference>
<feature type="transmembrane region" description="Helical" evidence="7">
    <location>
        <begin position="150"/>
        <end position="174"/>
    </location>
</feature>
<evidence type="ECO:0000256" key="2">
    <source>
        <dbReference type="ARBA" id="ARBA00022448"/>
    </source>
</evidence>
<reference evidence="8 9" key="1">
    <citation type="submission" date="2020-08" db="EMBL/GenBank/DDBJ databases">
        <title>Sequencing the genomes of 1000 actinobacteria strains.</title>
        <authorList>
            <person name="Klenk H.-P."/>
        </authorList>
    </citation>
    <scope>NUCLEOTIDE SEQUENCE [LARGE SCALE GENOMIC DNA]</scope>
    <source>
        <strain evidence="8 9">DSM 45486</strain>
    </source>
</reference>
<comment type="caution">
    <text evidence="8">The sequence shown here is derived from an EMBL/GenBank/DDBJ whole genome shotgun (WGS) entry which is preliminary data.</text>
</comment>
<feature type="transmembrane region" description="Helical" evidence="7">
    <location>
        <begin position="57"/>
        <end position="80"/>
    </location>
</feature>
<dbReference type="PANTHER" id="PTHR23517:SF2">
    <property type="entry name" value="MULTIDRUG RESISTANCE PROTEIN MDTH"/>
    <property type="match status" value="1"/>
</dbReference>
<feature type="transmembrane region" description="Helical" evidence="7">
    <location>
        <begin position="261"/>
        <end position="280"/>
    </location>
</feature>
<dbReference type="GO" id="GO:0022857">
    <property type="term" value="F:transmembrane transporter activity"/>
    <property type="evidence" value="ECO:0007669"/>
    <property type="project" value="InterPro"/>
</dbReference>
<dbReference type="Gene3D" id="1.20.1250.20">
    <property type="entry name" value="MFS general substrate transporter like domains"/>
    <property type="match status" value="1"/>
</dbReference>
<feature type="transmembrane region" description="Helical" evidence="7">
    <location>
        <begin position="364"/>
        <end position="385"/>
    </location>
</feature>
<feature type="transmembrane region" description="Helical" evidence="7">
    <location>
        <begin position="300"/>
        <end position="316"/>
    </location>
</feature>
<feature type="transmembrane region" description="Helical" evidence="7">
    <location>
        <begin position="180"/>
        <end position="200"/>
    </location>
</feature>
<dbReference type="Pfam" id="PF07690">
    <property type="entry name" value="MFS_1"/>
    <property type="match status" value="1"/>
</dbReference>
<feature type="transmembrane region" description="Helical" evidence="7">
    <location>
        <begin position="230"/>
        <end position="255"/>
    </location>
</feature>
<dbReference type="PANTHER" id="PTHR23517">
    <property type="entry name" value="RESISTANCE PROTEIN MDTM, PUTATIVE-RELATED-RELATED"/>
    <property type="match status" value="1"/>
</dbReference>
<dbReference type="GO" id="GO:0005886">
    <property type="term" value="C:plasma membrane"/>
    <property type="evidence" value="ECO:0007669"/>
    <property type="project" value="UniProtKB-SubCell"/>
</dbReference>
<feature type="transmembrane region" description="Helical" evidence="7">
    <location>
        <begin position="391"/>
        <end position="409"/>
    </location>
</feature>
<gene>
    <name evidence="8" type="ORF">F4560_001237</name>
</gene>
<proteinExistence type="predicted"/>
<dbReference type="Proteomes" id="UP000552097">
    <property type="component" value="Unassembled WGS sequence"/>
</dbReference>
<dbReference type="InterPro" id="IPR036259">
    <property type="entry name" value="MFS_trans_sf"/>
</dbReference>
<name>A0A7W9HFS7_9PSEU</name>
<feature type="transmembrane region" description="Helical" evidence="7">
    <location>
        <begin position="28"/>
        <end position="51"/>
    </location>
</feature>
<dbReference type="AlphaFoldDB" id="A0A7W9HFS7"/>
<keyword evidence="5 7" id="KW-1133">Transmembrane helix</keyword>
<evidence type="ECO:0000256" key="5">
    <source>
        <dbReference type="ARBA" id="ARBA00022989"/>
    </source>
</evidence>
<evidence type="ECO:0000256" key="1">
    <source>
        <dbReference type="ARBA" id="ARBA00004651"/>
    </source>
</evidence>
<keyword evidence="9" id="KW-1185">Reference proteome</keyword>
<evidence type="ECO:0000313" key="9">
    <source>
        <dbReference type="Proteomes" id="UP000552097"/>
    </source>
</evidence>
<feature type="transmembrane region" description="Helical" evidence="7">
    <location>
        <begin position="322"/>
        <end position="352"/>
    </location>
</feature>
<evidence type="ECO:0000256" key="4">
    <source>
        <dbReference type="ARBA" id="ARBA00022692"/>
    </source>
</evidence>
<evidence type="ECO:0000256" key="7">
    <source>
        <dbReference type="SAM" id="Phobius"/>
    </source>
</evidence>
<evidence type="ECO:0000313" key="8">
    <source>
        <dbReference type="EMBL" id="MBB5801469.1"/>
    </source>
</evidence>
<evidence type="ECO:0000256" key="6">
    <source>
        <dbReference type="ARBA" id="ARBA00023136"/>
    </source>
</evidence>
<keyword evidence="6 7" id="KW-0472">Membrane</keyword>
<comment type="subcellular location">
    <subcellularLocation>
        <location evidence="1">Cell membrane</location>
        <topology evidence="1">Multi-pass membrane protein</topology>
    </subcellularLocation>
</comment>
<evidence type="ECO:0000256" key="3">
    <source>
        <dbReference type="ARBA" id="ARBA00022475"/>
    </source>
</evidence>
<sequence>MTATEPPPARGLRARARALLPEGRGARWLVGASFIDSLGTGLFIAGSALFFTKVLGLTIGEVGIGLTISGIAGLLGTPIIGRLADRIGPKRGLVALYGWRGACFVLYPFADTPVLFYAVAFLVGFAEWSSGPLTQSLVGTISTGDRRVRTMAVIGSVRNAGFTGGALLATGAVAAGDPRFYTFLVLADALTFFAAAVMLARLPLVAATPVGESAKTPATAAVAMVRDVRFLVLTGLNGILYLHSILLTVGLPLWISTRTSTPLAVVGVVVVVNTVMVIVLQVPLSRGVEGLRPSARRQLWAGWLLGACCVLVAFTPNVSATWAVVLVLAAVVAMTLGEIWQSIGAWGISYALSPEHRRSTYLSVYHLGLTGSSVVGPALITFAVIDVGPVGWLGLGAAFVLTGFAVSLISRPADEPAMAHN</sequence>
<dbReference type="SUPFAM" id="SSF103473">
    <property type="entry name" value="MFS general substrate transporter"/>
    <property type="match status" value="1"/>
</dbReference>
<keyword evidence="2" id="KW-0813">Transport</keyword>
<dbReference type="RefSeq" id="WP_184917330.1">
    <property type="nucleotide sequence ID" value="NZ_JACHMO010000001.1"/>
</dbReference>